<evidence type="ECO:0000313" key="2">
    <source>
        <dbReference type="EMBL" id="CAA9994794.1"/>
    </source>
</evidence>
<dbReference type="Proteomes" id="UP000479000">
    <property type="component" value="Unassembled WGS sequence"/>
</dbReference>
<proteinExistence type="predicted"/>
<reference evidence="2 3" key="1">
    <citation type="submission" date="2020-02" db="EMBL/GenBank/DDBJ databases">
        <authorList>
            <person name="Ferguson B K."/>
        </authorList>
    </citation>
    <scope>NUCLEOTIDE SEQUENCE [LARGE SCALE GENOMIC DNA]</scope>
</reference>
<feature type="non-terminal residue" evidence="2">
    <location>
        <position position="1"/>
    </location>
</feature>
<feature type="region of interest" description="Disordered" evidence="1">
    <location>
        <begin position="53"/>
        <end position="74"/>
    </location>
</feature>
<organism evidence="2 3">
    <name type="scientific">Nesidiocoris tenuis</name>
    <dbReference type="NCBI Taxonomy" id="355587"/>
    <lineage>
        <taxon>Eukaryota</taxon>
        <taxon>Metazoa</taxon>
        <taxon>Ecdysozoa</taxon>
        <taxon>Arthropoda</taxon>
        <taxon>Hexapoda</taxon>
        <taxon>Insecta</taxon>
        <taxon>Pterygota</taxon>
        <taxon>Neoptera</taxon>
        <taxon>Paraneoptera</taxon>
        <taxon>Hemiptera</taxon>
        <taxon>Heteroptera</taxon>
        <taxon>Panheteroptera</taxon>
        <taxon>Cimicomorpha</taxon>
        <taxon>Miridae</taxon>
        <taxon>Dicyphina</taxon>
        <taxon>Nesidiocoris</taxon>
    </lineage>
</organism>
<gene>
    <name evidence="2" type="ORF">NTEN_LOCUS1610</name>
</gene>
<accession>A0A6H5FYM9</accession>
<protein>
    <submittedName>
        <fullName evidence="2">Uncharacterized protein</fullName>
    </submittedName>
</protein>
<dbReference type="EMBL" id="CADCXU010002604">
    <property type="protein sequence ID" value="CAA9994794.1"/>
    <property type="molecule type" value="Genomic_DNA"/>
</dbReference>
<name>A0A6H5FYM9_9HEMI</name>
<sequence length="92" mass="9841">YRLARAQFNLHGPAPLAKSGSAALRLRGDAPPTIFSVDAALCTLMSVQDKARRACPTDSEPEATAMDPTPSTRWIQSARGGEAMTAVYQSTY</sequence>
<keyword evidence="3" id="KW-1185">Reference proteome</keyword>
<evidence type="ECO:0000313" key="3">
    <source>
        <dbReference type="Proteomes" id="UP000479000"/>
    </source>
</evidence>
<dbReference type="AlphaFoldDB" id="A0A6H5FYM9"/>
<evidence type="ECO:0000256" key="1">
    <source>
        <dbReference type="SAM" id="MobiDB-lite"/>
    </source>
</evidence>